<sequence>MFLIWGFTKKTIRGLVEKKEGQGSFGGPGLNEDTLYAAGSDDFHAYIWALPPFAKLAARRTFISHADRDAGAHAGVVAFADRSTGRPCAPVQLEFERIFIHKMFSETD</sequence>
<keyword evidence="2" id="KW-1185">Reference proteome</keyword>
<dbReference type="EMBL" id="JARKIE010000161">
    <property type="protein sequence ID" value="KAJ7673525.1"/>
    <property type="molecule type" value="Genomic_DNA"/>
</dbReference>
<accession>A0AAD7G9N4</accession>
<proteinExistence type="predicted"/>
<gene>
    <name evidence="1" type="ORF">B0H17DRAFT_1140861</name>
</gene>
<evidence type="ECO:0000313" key="1">
    <source>
        <dbReference type="EMBL" id="KAJ7673525.1"/>
    </source>
</evidence>
<protein>
    <submittedName>
        <fullName evidence="1">Uncharacterized protein</fullName>
    </submittedName>
</protein>
<organism evidence="1 2">
    <name type="scientific">Mycena rosella</name>
    <name type="common">Pink bonnet</name>
    <name type="synonym">Agaricus rosellus</name>
    <dbReference type="NCBI Taxonomy" id="1033263"/>
    <lineage>
        <taxon>Eukaryota</taxon>
        <taxon>Fungi</taxon>
        <taxon>Dikarya</taxon>
        <taxon>Basidiomycota</taxon>
        <taxon>Agaricomycotina</taxon>
        <taxon>Agaricomycetes</taxon>
        <taxon>Agaricomycetidae</taxon>
        <taxon>Agaricales</taxon>
        <taxon>Marasmiineae</taxon>
        <taxon>Mycenaceae</taxon>
        <taxon>Mycena</taxon>
    </lineage>
</organism>
<name>A0AAD7G9N4_MYCRO</name>
<evidence type="ECO:0000313" key="2">
    <source>
        <dbReference type="Proteomes" id="UP001221757"/>
    </source>
</evidence>
<comment type="caution">
    <text evidence="1">The sequence shown here is derived from an EMBL/GenBank/DDBJ whole genome shotgun (WGS) entry which is preliminary data.</text>
</comment>
<dbReference type="AlphaFoldDB" id="A0AAD7G9N4"/>
<reference evidence="1" key="1">
    <citation type="submission" date="2023-03" db="EMBL/GenBank/DDBJ databases">
        <title>Massive genome expansion in bonnet fungi (Mycena s.s.) driven by repeated elements and novel gene families across ecological guilds.</title>
        <authorList>
            <consortium name="Lawrence Berkeley National Laboratory"/>
            <person name="Harder C.B."/>
            <person name="Miyauchi S."/>
            <person name="Viragh M."/>
            <person name="Kuo A."/>
            <person name="Thoen E."/>
            <person name="Andreopoulos B."/>
            <person name="Lu D."/>
            <person name="Skrede I."/>
            <person name="Drula E."/>
            <person name="Henrissat B."/>
            <person name="Morin E."/>
            <person name="Kohler A."/>
            <person name="Barry K."/>
            <person name="LaButti K."/>
            <person name="Morin E."/>
            <person name="Salamov A."/>
            <person name="Lipzen A."/>
            <person name="Mereny Z."/>
            <person name="Hegedus B."/>
            <person name="Baldrian P."/>
            <person name="Stursova M."/>
            <person name="Weitz H."/>
            <person name="Taylor A."/>
            <person name="Grigoriev I.V."/>
            <person name="Nagy L.G."/>
            <person name="Martin F."/>
            <person name="Kauserud H."/>
        </authorList>
    </citation>
    <scope>NUCLEOTIDE SEQUENCE</scope>
    <source>
        <strain evidence="1">CBHHK067</strain>
    </source>
</reference>
<dbReference type="Proteomes" id="UP001221757">
    <property type="component" value="Unassembled WGS sequence"/>
</dbReference>